<dbReference type="SUPFAM" id="SSF56436">
    <property type="entry name" value="C-type lectin-like"/>
    <property type="match status" value="1"/>
</dbReference>
<gene>
    <name evidence="8" type="ORF">SK128_012779</name>
</gene>
<comment type="subcellular location">
    <subcellularLocation>
        <location evidence="1">Secreted</location>
    </subcellularLocation>
</comment>
<dbReference type="GO" id="GO:0030246">
    <property type="term" value="F:carbohydrate binding"/>
    <property type="evidence" value="ECO:0007669"/>
    <property type="project" value="UniProtKB-KW"/>
</dbReference>
<dbReference type="InterPro" id="IPR001304">
    <property type="entry name" value="C-type_lectin-like"/>
</dbReference>
<evidence type="ECO:0000256" key="4">
    <source>
        <dbReference type="ARBA" id="ARBA00022734"/>
    </source>
</evidence>
<dbReference type="Pfam" id="PF00059">
    <property type="entry name" value="Lectin_C"/>
    <property type="match status" value="1"/>
</dbReference>
<reference evidence="8 9" key="1">
    <citation type="submission" date="2023-11" db="EMBL/GenBank/DDBJ databases">
        <title>Halocaridina rubra genome assembly.</title>
        <authorList>
            <person name="Smith C."/>
        </authorList>
    </citation>
    <scope>NUCLEOTIDE SEQUENCE [LARGE SCALE GENOMIC DNA]</scope>
    <source>
        <strain evidence="8">EP-1</strain>
        <tissue evidence="8">Whole</tissue>
    </source>
</reference>
<keyword evidence="2" id="KW-0964">Secreted</keyword>
<evidence type="ECO:0000256" key="6">
    <source>
        <dbReference type="SAM" id="SignalP"/>
    </source>
</evidence>
<dbReference type="CDD" id="cd00037">
    <property type="entry name" value="CLECT"/>
    <property type="match status" value="1"/>
</dbReference>
<comment type="caution">
    <text evidence="8">The sequence shown here is derived from an EMBL/GenBank/DDBJ whole genome shotgun (WGS) entry which is preliminary data.</text>
</comment>
<keyword evidence="9" id="KW-1185">Reference proteome</keyword>
<accession>A0AAN8WUB9</accession>
<keyword evidence="3 6" id="KW-0732">Signal</keyword>
<dbReference type="InterPro" id="IPR051663">
    <property type="entry name" value="CLec_Tetranectin-domain"/>
</dbReference>
<evidence type="ECO:0000256" key="2">
    <source>
        <dbReference type="ARBA" id="ARBA00022525"/>
    </source>
</evidence>
<dbReference type="PANTHER" id="PTHR22799:SF1">
    <property type="entry name" value="C-TYPE LECTIN DOMAIN FAMILY 11 MEMBER A"/>
    <property type="match status" value="1"/>
</dbReference>
<dbReference type="PROSITE" id="PS50041">
    <property type="entry name" value="C_TYPE_LECTIN_2"/>
    <property type="match status" value="1"/>
</dbReference>
<evidence type="ECO:0000259" key="7">
    <source>
        <dbReference type="PROSITE" id="PS50041"/>
    </source>
</evidence>
<dbReference type="InterPro" id="IPR016187">
    <property type="entry name" value="CTDL_fold"/>
</dbReference>
<keyword evidence="5" id="KW-0175">Coiled coil</keyword>
<protein>
    <recommendedName>
        <fullName evidence="7">C-type lectin domain-containing protein</fullName>
    </recommendedName>
</protein>
<dbReference type="EMBL" id="JAXCGZ010013465">
    <property type="protein sequence ID" value="KAK7072481.1"/>
    <property type="molecule type" value="Genomic_DNA"/>
</dbReference>
<dbReference type="InterPro" id="IPR016186">
    <property type="entry name" value="C-type_lectin-like/link_sf"/>
</dbReference>
<evidence type="ECO:0000256" key="3">
    <source>
        <dbReference type="ARBA" id="ARBA00022729"/>
    </source>
</evidence>
<feature type="domain" description="C-type lectin" evidence="7">
    <location>
        <begin position="267"/>
        <end position="386"/>
    </location>
</feature>
<evidence type="ECO:0000313" key="8">
    <source>
        <dbReference type="EMBL" id="KAK7072481.1"/>
    </source>
</evidence>
<sequence>MGSLAIMISLAVSLLFANANGVSSKKEDLDKITLALLDIRDVLAEANHYQGLYRQQSVGEKVNDTVNKTIEFSLLVNATTSKLDELNTVAIKHGDLLAYLLNRVNEMHDGMTAVATEIVARENASSEMTAKFDTLAKDMEDRDLVVKRLQENFAAMAKEVLLKDLITVELRDRLAEVTESLHEKNQEVRSLREDLESLTVVVESLRGNCCTSKNEEEPDLQALATATYLVYGNNSVKSTDTIFANESHNKAGGNASLKDCLLPYKKLGRSCFYVHTGDVRTWHEAREYCRHLRGDLAEPSGNLFSLRAYLQGRQDTSKGFFWLGATDETNPGIWLWVSGAPVSMAGNVWAVGQPDGREQHCLYLDSSKQFKAGNLGCQNHTYFICEYKLA</sequence>
<evidence type="ECO:0000256" key="5">
    <source>
        <dbReference type="SAM" id="Coils"/>
    </source>
</evidence>
<feature type="signal peptide" evidence="6">
    <location>
        <begin position="1"/>
        <end position="21"/>
    </location>
</feature>
<evidence type="ECO:0000256" key="1">
    <source>
        <dbReference type="ARBA" id="ARBA00004613"/>
    </source>
</evidence>
<dbReference type="SMART" id="SM00034">
    <property type="entry name" value="CLECT"/>
    <property type="match status" value="1"/>
</dbReference>
<dbReference type="GO" id="GO:0008083">
    <property type="term" value="F:growth factor activity"/>
    <property type="evidence" value="ECO:0007669"/>
    <property type="project" value="TreeGrafter"/>
</dbReference>
<feature type="chain" id="PRO_5042873282" description="C-type lectin domain-containing protein" evidence="6">
    <location>
        <begin position="22"/>
        <end position="390"/>
    </location>
</feature>
<dbReference type="GO" id="GO:0005615">
    <property type="term" value="C:extracellular space"/>
    <property type="evidence" value="ECO:0007669"/>
    <property type="project" value="TreeGrafter"/>
</dbReference>
<feature type="coiled-coil region" evidence="5">
    <location>
        <begin position="167"/>
        <end position="208"/>
    </location>
</feature>
<dbReference type="AlphaFoldDB" id="A0AAN8WUB9"/>
<proteinExistence type="predicted"/>
<evidence type="ECO:0000313" key="9">
    <source>
        <dbReference type="Proteomes" id="UP001381693"/>
    </source>
</evidence>
<name>A0AAN8WUB9_HALRR</name>
<keyword evidence="4" id="KW-0430">Lectin</keyword>
<dbReference type="Proteomes" id="UP001381693">
    <property type="component" value="Unassembled WGS sequence"/>
</dbReference>
<organism evidence="8 9">
    <name type="scientific">Halocaridina rubra</name>
    <name type="common">Hawaiian red shrimp</name>
    <dbReference type="NCBI Taxonomy" id="373956"/>
    <lineage>
        <taxon>Eukaryota</taxon>
        <taxon>Metazoa</taxon>
        <taxon>Ecdysozoa</taxon>
        <taxon>Arthropoda</taxon>
        <taxon>Crustacea</taxon>
        <taxon>Multicrustacea</taxon>
        <taxon>Malacostraca</taxon>
        <taxon>Eumalacostraca</taxon>
        <taxon>Eucarida</taxon>
        <taxon>Decapoda</taxon>
        <taxon>Pleocyemata</taxon>
        <taxon>Caridea</taxon>
        <taxon>Atyoidea</taxon>
        <taxon>Atyidae</taxon>
        <taxon>Halocaridina</taxon>
    </lineage>
</organism>
<dbReference type="Gene3D" id="3.10.100.10">
    <property type="entry name" value="Mannose-Binding Protein A, subunit A"/>
    <property type="match status" value="1"/>
</dbReference>
<dbReference type="PANTHER" id="PTHR22799">
    <property type="entry name" value="TETRANECTIN-RELATED"/>
    <property type="match status" value="1"/>
</dbReference>